<gene>
    <name evidence="1" type="ORF">PILCRDRAFT_814739</name>
</gene>
<dbReference type="AlphaFoldDB" id="A0A0C3FUI0"/>
<dbReference type="EMBL" id="KN832978">
    <property type="protein sequence ID" value="KIM88065.1"/>
    <property type="molecule type" value="Genomic_DNA"/>
</dbReference>
<name>A0A0C3FUI0_PILCF</name>
<dbReference type="Proteomes" id="UP000054166">
    <property type="component" value="Unassembled WGS sequence"/>
</dbReference>
<reference evidence="2" key="2">
    <citation type="submission" date="2015-01" db="EMBL/GenBank/DDBJ databases">
        <title>Evolutionary Origins and Diversification of the Mycorrhizal Mutualists.</title>
        <authorList>
            <consortium name="DOE Joint Genome Institute"/>
            <consortium name="Mycorrhizal Genomics Consortium"/>
            <person name="Kohler A."/>
            <person name="Kuo A."/>
            <person name="Nagy L.G."/>
            <person name="Floudas D."/>
            <person name="Copeland A."/>
            <person name="Barry K.W."/>
            <person name="Cichocki N."/>
            <person name="Veneault-Fourrey C."/>
            <person name="LaButti K."/>
            <person name="Lindquist E.A."/>
            <person name="Lipzen A."/>
            <person name="Lundell T."/>
            <person name="Morin E."/>
            <person name="Murat C."/>
            <person name="Riley R."/>
            <person name="Ohm R."/>
            <person name="Sun H."/>
            <person name="Tunlid A."/>
            <person name="Henrissat B."/>
            <person name="Grigoriev I.V."/>
            <person name="Hibbett D.S."/>
            <person name="Martin F."/>
        </authorList>
    </citation>
    <scope>NUCLEOTIDE SEQUENCE [LARGE SCALE GENOMIC DNA]</scope>
    <source>
        <strain evidence="2">F 1598</strain>
    </source>
</reference>
<reference evidence="1 2" key="1">
    <citation type="submission" date="2014-04" db="EMBL/GenBank/DDBJ databases">
        <authorList>
            <consortium name="DOE Joint Genome Institute"/>
            <person name="Kuo A."/>
            <person name="Tarkka M."/>
            <person name="Buscot F."/>
            <person name="Kohler A."/>
            <person name="Nagy L.G."/>
            <person name="Floudas D."/>
            <person name="Copeland A."/>
            <person name="Barry K.W."/>
            <person name="Cichocki N."/>
            <person name="Veneault-Fourrey C."/>
            <person name="LaButti K."/>
            <person name="Lindquist E.A."/>
            <person name="Lipzen A."/>
            <person name="Lundell T."/>
            <person name="Morin E."/>
            <person name="Murat C."/>
            <person name="Sun H."/>
            <person name="Tunlid A."/>
            <person name="Henrissat B."/>
            <person name="Grigoriev I.V."/>
            <person name="Hibbett D.S."/>
            <person name="Martin F."/>
            <person name="Nordberg H.P."/>
            <person name="Cantor M.N."/>
            <person name="Hua S.X."/>
        </authorList>
    </citation>
    <scope>NUCLEOTIDE SEQUENCE [LARGE SCALE GENOMIC DNA]</scope>
    <source>
        <strain evidence="1 2">F 1598</strain>
    </source>
</reference>
<sequence>RPRDQEWHQPHDAKMVASLWARTRNNYLSTTCVDPSHFRELHAKQQPGVPIRTSMSSFSPLTSITIFVLKLTRTKKLIHISDA</sequence>
<protein>
    <submittedName>
        <fullName evidence="1">Uncharacterized protein</fullName>
    </submittedName>
</protein>
<dbReference type="HOGENOM" id="CLU_2549251_0_0_1"/>
<evidence type="ECO:0000313" key="1">
    <source>
        <dbReference type="EMBL" id="KIM88065.1"/>
    </source>
</evidence>
<organism evidence="1 2">
    <name type="scientific">Piloderma croceum (strain F 1598)</name>
    <dbReference type="NCBI Taxonomy" id="765440"/>
    <lineage>
        <taxon>Eukaryota</taxon>
        <taxon>Fungi</taxon>
        <taxon>Dikarya</taxon>
        <taxon>Basidiomycota</taxon>
        <taxon>Agaricomycotina</taxon>
        <taxon>Agaricomycetes</taxon>
        <taxon>Agaricomycetidae</taxon>
        <taxon>Atheliales</taxon>
        <taxon>Atheliaceae</taxon>
        <taxon>Piloderma</taxon>
    </lineage>
</organism>
<keyword evidence="2" id="KW-1185">Reference proteome</keyword>
<proteinExistence type="predicted"/>
<dbReference type="InParanoid" id="A0A0C3FUI0"/>
<accession>A0A0C3FUI0</accession>
<feature type="non-terminal residue" evidence="1">
    <location>
        <position position="1"/>
    </location>
</feature>
<evidence type="ECO:0000313" key="2">
    <source>
        <dbReference type="Proteomes" id="UP000054166"/>
    </source>
</evidence>